<evidence type="ECO:0000313" key="1">
    <source>
        <dbReference type="EMBL" id="JAP91800.1"/>
    </source>
</evidence>
<proteinExistence type="predicted"/>
<dbReference type="AlphaFoldDB" id="A0A146K4F5"/>
<reference evidence="1" key="1">
    <citation type="submission" date="2015-07" db="EMBL/GenBank/DDBJ databases">
        <title>Adaptation to a free-living lifestyle via gene acquisitions in the diplomonad Trepomonas sp. PC1.</title>
        <authorList>
            <person name="Xu F."/>
            <person name="Jerlstrom-Hultqvist J."/>
            <person name="Kolisko M."/>
            <person name="Simpson A.G.B."/>
            <person name="Roger A.J."/>
            <person name="Svard S.G."/>
            <person name="Andersson J.O."/>
        </authorList>
    </citation>
    <scope>NUCLEOTIDE SEQUENCE</scope>
    <source>
        <strain evidence="1">PC1</strain>
    </source>
</reference>
<organism evidence="1">
    <name type="scientific">Trepomonas sp. PC1</name>
    <dbReference type="NCBI Taxonomy" id="1076344"/>
    <lineage>
        <taxon>Eukaryota</taxon>
        <taxon>Metamonada</taxon>
        <taxon>Diplomonadida</taxon>
        <taxon>Hexamitidae</taxon>
        <taxon>Hexamitinae</taxon>
        <taxon>Trepomonas</taxon>
    </lineage>
</organism>
<feature type="non-terminal residue" evidence="1">
    <location>
        <position position="123"/>
    </location>
</feature>
<sequence>TLPNEVYNKIVDSDFCQKAKIDGQQIYIILGKREQNNIVIFTIYALQPENGQQYSVYSCSISHKNNDLKIVGKESIKFVISQRYAFRELIENNNEVSIIDEWVNNKLEVALEKIIKRNSERDA</sequence>
<name>A0A146K4F5_9EUKA</name>
<feature type="non-terminal residue" evidence="1">
    <location>
        <position position="1"/>
    </location>
</feature>
<accession>A0A146K4F5</accession>
<protein>
    <submittedName>
        <fullName evidence="1">Uncharacterized protein</fullName>
    </submittedName>
</protein>
<dbReference type="EMBL" id="GDID01004806">
    <property type="protein sequence ID" value="JAP91800.1"/>
    <property type="molecule type" value="Transcribed_RNA"/>
</dbReference>
<gene>
    <name evidence="1" type="ORF">TPC1_16470</name>
</gene>